<organism evidence="1 2">
    <name type="scientific">Lithocarpus litseifolius</name>
    <dbReference type="NCBI Taxonomy" id="425828"/>
    <lineage>
        <taxon>Eukaryota</taxon>
        <taxon>Viridiplantae</taxon>
        <taxon>Streptophyta</taxon>
        <taxon>Embryophyta</taxon>
        <taxon>Tracheophyta</taxon>
        <taxon>Spermatophyta</taxon>
        <taxon>Magnoliopsida</taxon>
        <taxon>eudicotyledons</taxon>
        <taxon>Gunneridae</taxon>
        <taxon>Pentapetalae</taxon>
        <taxon>rosids</taxon>
        <taxon>fabids</taxon>
        <taxon>Fagales</taxon>
        <taxon>Fagaceae</taxon>
        <taxon>Lithocarpus</taxon>
    </lineage>
</organism>
<accession>A0AAW2CS99</accession>
<proteinExistence type="predicted"/>
<keyword evidence="2" id="KW-1185">Reference proteome</keyword>
<dbReference type="Proteomes" id="UP001459277">
    <property type="component" value="Unassembled WGS sequence"/>
</dbReference>
<sequence length="121" mass="13817">MPSHCALKRRATSGRLFQSLLLPDELRMSFAHLLNTGASLATFRQAFDIPEDVNVAYCQESEIALHRGSNIAFFPLMAILEGRVRFPVNPLLLDTLRFYDGRVFTPDIRTVHVRDLNFVLR</sequence>
<dbReference type="AlphaFoldDB" id="A0AAW2CS99"/>
<gene>
    <name evidence="1" type="ORF">SO802_014475</name>
</gene>
<comment type="caution">
    <text evidence="1">The sequence shown here is derived from an EMBL/GenBank/DDBJ whole genome shotgun (WGS) entry which is preliminary data.</text>
</comment>
<evidence type="ECO:0000313" key="1">
    <source>
        <dbReference type="EMBL" id="KAL0000694.1"/>
    </source>
</evidence>
<protein>
    <submittedName>
        <fullName evidence="1">Uncharacterized protein</fullName>
    </submittedName>
</protein>
<evidence type="ECO:0000313" key="2">
    <source>
        <dbReference type="Proteomes" id="UP001459277"/>
    </source>
</evidence>
<name>A0AAW2CS99_9ROSI</name>
<dbReference type="EMBL" id="JAZDWU010000005">
    <property type="protein sequence ID" value="KAL0000694.1"/>
    <property type="molecule type" value="Genomic_DNA"/>
</dbReference>
<reference evidence="1 2" key="1">
    <citation type="submission" date="2024-01" db="EMBL/GenBank/DDBJ databases">
        <title>A telomere-to-telomere, gap-free genome of sweet tea (Lithocarpus litseifolius).</title>
        <authorList>
            <person name="Zhou J."/>
        </authorList>
    </citation>
    <scope>NUCLEOTIDE SEQUENCE [LARGE SCALE GENOMIC DNA]</scope>
    <source>
        <strain evidence="1">Zhou-2022a</strain>
        <tissue evidence="1">Leaf</tissue>
    </source>
</reference>